<gene>
    <name evidence="2" type="ORF">CYJ73_25215</name>
</gene>
<feature type="compositionally biased region" description="Polar residues" evidence="1">
    <location>
        <begin position="90"/>
        <end position="107"/>
    </location>
</feature>
<evidence type="ECO:0000313" key="2">
    <source>
        <dbReference type="EMBL" id="PKZ62778.1"/>
    </source>
</evidence>
<feature type="region of interest" description="Disordered" evidence="1">
    <location>
        <begin position="1"/>
        <end position="23"/>
    </location>
</feature>
<accession>A0A2I1R0Y4</accession>
<protein>
    <submittedName>
        <fullName evidence="2">Uncharacterized protein</fullName>
    </submittedName>
</protein>
<reference evidence="2 3" key="1">
    <citation type="submission" date="2017-12" db="EMBL/GenBank/DDBJ databases">
        <title>Phylogenetic diversity of female urinary microbiome.</title>
        <authorList>
            <person name="Thomas-White K."/>
            <person name="Wolfe A.J."/>
        </authorList>
    </citation>
    <scope>NUCLEOTIDE SEQUENCE [LARGE SCALE GENOMIC DNA]</scope>
    <source>
        <strain evidence="2 3">UMB0777</strain>
    </source>
</reference>
<dbReference type="EMBL" id="PKJC01000044">
    <property type="protein sequence ID" value="PKZ62778.1"/>
    <property type="molecule type" value="Genomic_DNA"/>
</dbReference>
<evidence type="ECO:0000313" key="3">
    <source>
        <dbReference type="Proteomes" id="UP000234662"/>
    </source>
</evidence>
<dbReference type="Proteomes" id="UP000234662">
    <property type="component" value="Unassembled WGS sequence"/>
</dbReference>
<comment type="caution">
    <text evidence="2">The sequence shown here is derived from an EMBL/GenBank/DDBJ whole genome shotgun (WGS) entry which is preliminary data.</text>
</comment>
<organism evidence="2 3">
    <name type="scientific">Gordonia terrae</name>
    <dbReference type="NCBI Taxonomy" id="2055"/>
    <lineage>
        <taxon>Bacteria</taxon>
        <taxon>Bacillati</taxon>
        <taxon>Actinomycetota</taxon>
        <taxon>Actinomycetes</taxon>
        <taxon>Mycobacteriales</taxon>
        <taxon>Gordoniaceae</taxon>
        <taxon>Gordonia</taxon>
    </lineage>
</organism>
<feature type="compositionally biased region" description="Polar residues" evidence="1">
    <location>
        <begin position="127"/>
        <end position="139"/>
    </location>
</feature>
<sequence length="139" mass="15219">MTHKSHGRRPDAHGHRQDPILRRGLTECPKAIAADADEDPVAVSCRVLKLSRQPSFRRLVAPVTTAELTAAYRRMPHSIFNANRDDSESSDTGSSPTKQSGSKNPMSERTAWPQPKIRAAGHDDLVQRSSPPTDRTASG</sequence>
<proteinExistence type="predicted"/>
<name>A0A2I1R0Y4_9ACTN</name>
<dbReference type="AlphaFoldDB" id="A0A2I1R0Y4"/>
<evidence type="ECO:0000256" key="1">
    <source>
        <dbReference type="SAM" id="MobiDB-lite"/>
    </source>
</evidence>
<feature type="compositionally biased region" description="Basic and acidic residues" evidence="1">
    <location>
        <begin position="8"/>
        <end position="23"/>
    </location>
</feature>
<feature type="region of interest" description="Disordered" evidence="1">
    <location>
        <begin position="79"/>
        <end position="139"/>
    </location>
</feature>